<protein>
    <recommendedName>
        <fullName evidence="3">cellulase</fullName>
        <ecNumber evidence="3">3.2.1.4</ecNumber>
    </recommendedName>
</protein>
<comment type="catalytic activity">
    <reaction evidence="1">
        <text>Endohydrolysis of (1-&gt;4)-beta-D-glucosidic linkages in cellulose, lichenin and cereal beta-D-glucans.</text>
        <dbReference type="EC" id="3.2.1.4"/>
    </reaction>
</comment>
<sequence length="442" mass="48999">MPKTSAVLRLLLLSTSSLLVCSPLSVQAASALSQGSQVGETAPAGAVSTGRYPDLFAEAGYARPDVEAKIQTAFQQLFHGDLATQAVYYEAGSNADGPLAYIHDVNNDDVRSEGISYGMMIAVQLGRKREFDALWNWAMTHMYQRDPAHPAYGYFAWSVRTNGTINDPMPAPDGEEYMITALYFAAARWGSGQDLYDYRAQADRLLRNVLHREAITGQTMHGQMTAINLFDHQSKMVRFTPDVKNAEHTDASYHLPAFYEVWARVGPQADRAFWHEAAQASRDYLATSANPKTALTSDYGNFDGTPWAAPWRSDSAADFRYDAWRSGMNWSVDWSWWAQDRRQVAMSNRLQAFFVSQGLDAYQSLYTLSGKPLGGGHMTGLVATNAVTSLAATDPQRLAFVRALWALPVPAGPQRYYNGMLYLMALLHCSGDFRAWLPNPSP</sequence>
<dbReference type="InterPro" id="IPR012341">
    <property type="entry name" value="6hp_glycosidase-like_sf"/>
</dbReference>
<keyword evidence="4 9" id="KW-0378">Hydrolase</keyword>
<dbReference type="InterPro" id="IPR008928">
    <property type="entry name" value="6-hairpin_glycosidase_sf"/>
</dbReference>
<comment type="similarity">
    <text evidence="2">Belongs to the glycosyl hydrolase 8 (cellulase D) family.</text>
</comment>
<dbReference type="Proteomes" id="UP000254711">
    <property type="component" value="Unassembled WGS sequence"/>
</dbReference>
<dbReference type="Gene3D" id="1.50.10.10">
    <property type="match status" value="1"/>
</dbReference>
<evidence type="ECO:0000256" key="6">
    <source>
        <dbReference type="ARBA" id="ARBA00023295"/>
    </source>
</evidence>
<name>A0A370K394_9GAMM</name>
<evidence type="ECO:0000256" key="8">
    <source>
        <dbReference type="SAM" id="SignalP"/>
    </source>
</evidence>
<dbReference type="GO" id="GO:0008810">
    <property type="term" value="F:cellulase activity"/>
    <property type="evidence" value="ECO:0007669"/>
    <property type="project" value="UniProtKB-EC"/>
</dbReference>
<keyword evidence="7" id="KW-0624">Polysaccharide degradation</keyword>
<keyword evidence="10" id="KW-1185">Reference proteome</keyword>
<evidence type="ECO:0000256" key="7">
    <source>
        <dbReference type="ARBA" id="ARBA00023326"/>
    </source>
</evidence>
<feature type="chain" id="PRO_5017001099" description="cellulase" evidence="8">
    <location>
        <begin position="29"/>
        <end position="442"/>
    </location>
</feature>
<accession>A0A370K394</accession>
<evidence type="ECO:0000256" key="5">
    <source>
        <dbReference type="ARBA" id="ARBA00023001"/>
    </source>
</evidence>
<gene>
    <name evidence="9" type="ORF">DVT68_18840</name>
</gene>
<dbReference type="GO" id="GO:0030245">
    <property type="term" value="P:cellulose catabolic process"/>
    <property type="evidence" value="ECO:0007669"/>
    <property type="project" value="UniProtKB-KW"/>
</dbReference>
<keyword evidence="5" id="KW-0136">Cellulose degradation</keyword>
<feature type="signal peptide" evidence="8">
    <location>
        <begin position="1"/>
        <end position="28"/>
    </location>
</feature>
<dbReference type="SUPFAM" id="SSF48208">
    <property type="entry name" value="Six-hairpin glycosidases"/>
    <property type="match status" value="1"/>
</dbReference>
<evidence type="ECO:0000256" key="3">
    <source>
        <dbReference type="ARBA" id="ARBA00012601"/>
    </source>
</evidence>
<dbReference type="EMBL" id="QQSY01000007">
    <property type="protein sequence ID" value="RDI97133.1"/>
    <property type="molecule type" value="Genomic_DNA"/>
</dbReference>
<dbReference type="RefSeq" id="WP_114826745.1">
    <property type="nucleotide sequence ID" value="NZ_QQSY01000007.1"/>
</dbReference>
<organism evidence="9 10">
    <name type="scientific">Dyella solisilvae</name>
    <dbReference type="NCBI Taxonomy" id="1920168"/>
    <lineage>
        <taxon>Bacteria</taxon>
        <taxon>Pseudomonadati</taxon>
        <taxon>Pseudomonadota</taxon>
        <taxon>Gammaproteobacteria</taxon>
        <taxon>Lysobacterales</taxon>
        <taxon>Rhodanobacteraceae</taxon>
        <taxon>Dyella</taxon>
    </lineage>
</organism>
<evidence type="ECO:0000313" key="10">
    <source>
        <dbReference type="Proteomes" id="UP000254711"/>
    </source>
</evidence>
<keyword evidence="7" id="KW-0119">Carbohydrate metabolism</keyword>
<evidence type="ECO:0000256" key="1">
    <source>
        <dbReference type="ARBA" id="ARBA00000966"/>
    </source>
</evidence>
<proteinExistence type="inferred from homology"/>
<evidence type="ECO:0000256" key="4">
    <source>
        <dbReference type="ARBA" id="ARBA00022801"/>
    </source>
</evidence>
<reference evidence="9 10" key="1">
    <citation type="submission" date="2018-07" db="EMBL/GenBank/DDBJ databases">
        <title>Dyella solisilvae sp. nov., isolated from the pine and broad-leaved mixed forest soil.</title>
        <authorList>
            <person name="Gao Z."/>
            <person name="Qiu L."/>
        </authorList>
    </citation>
    <scope>NUCLEOTIDE SEQUENCE [LARGE SCALE GENOMIC DNA]</scope>
    <source>
        <strain evidence="9 10">DHG54</strain>
    </source>
</reference>
<dbReference type="EC" id="3.2.1.4" evidence="3"/>
<dbReference type="OrthoDB" id="9766708at2"/>
<comment type="caution">
    <text evidence="9">The sequence shown here is derived from an EMBL/GenBank/DDBJ whole genome shotgun (WGS) entry which is preliminary data.</text>
</comment>
<dbReference type="PRINTS" id="PR00735">
    <property type="entry name" value="GLHYDRLASE8"/>
</dbReference>
<evidence type="ECO:0000313" key="9">
    <source>
        <dbReference type="EMBL" id="RDI97133.1"/>
    </source>
</evidence>
<dbReference type="AlphaFoldDB" id="A0A370K394"/>
<dbReference type="Pfam" id="PF01270">
    <property type="entry name" value="Glyco_hydro_8"/>
    <property type="match status" value="1"/>
</dbReference>
<evidence type="ECO:0000256" key="2">
    <source>
        <dbReference type="ARBA" id="ARBA00009209"/>
    </source>
</evidence>
<keyword evidence="6" id="KW-0326">Glycosidase</keyword>
<keyword evidence="8" id="KW-0732">Signal</keyword>
<dbReference type="InterPro" id="IPR002037">
    <property type="entry name" value="Glyco_hydro_8"/>
</dbReference>